<name>A0A314UDI2_PRUYE</name>
<dbReference type="AlphaFoldDB" id="A0A314UDI2"/>
<keyword evidence="10" id="KW-0808">Transferase</keyword>
<keyword evidence="3" id="KW-0812">Transmembrane</keyword>
<dbReference type="InterPro" id="IPR032675">
    <property type="entry name" value="LRR_dom_sf"/>
</dbReference>
<evidence type="ECO:0000256" key="8">
    <source>
        <dbReference type="ARBA" id="ARBA00023170"/>
    </source>
</evidence>
<keyword evidence="2" id="KW-0433">Leucine-rich repeat</keyword>
<comment type="caution">
    <text evidence="10">The sequence shown here is derived from an EMBL/GenBank/DDBJ whole genome shotgun (WGS) entry which is preliminary data.</text>
</comment>
<dbReference type="Gene3D" id="3.80.10.10">
    <property type="entry name" value="Ribonuclease Inhibitor"/>
    <property type="match status" value="1"/>
</dbReference>
<dbReference type="PANTHER" id="PTHR27000">
    <property type="entry name" value="LEUCINE-RICH REPEAT RECEPTOR-LIKE PROTEIN KINASE FAMILY PROTEIN-RELATED"/>
    <property type="match status" value="1"/>
</dbReference>
<evidence type="ECO:0000313" key="10">
    <source>
        <dbReference type="EMBL" id="PQM35350.1"/>
    </source>
</evidence>
<keyword evidence="4" id="KW-0732">Signal</keyword>
<comment type="subcellular location">
    <subcellularLocation>
        <location evidence="1">Membrane</location>
        <topology evidence="1">Single-pass type I membrane protein</topology>
    </subcellularLocation>
</comment>
<keyword evidence="10" id="KW-0418">Kinase</keyword>
<evidence type="ECO:0000256" key="5">
    <source>
        <dbReference type="ARBA" id="ARBA00022737"/>
    </source>
</evidence>
<organism evidence="10 11">
    <name type="scientific">Prunus yedoensis var. nudiflora</name>
    <dbReference type="NCBI Taxonomy" id="2094558"/>
    <lineage>
        <taxon>Eukaryota</taxon>
        <taxon>Viridiplantae</taxon>
        <taxon>Streptophyta</taxon>
        <taxon>Embryophyta</taxon>
        <taxon>Tracheophyta</taxon>
        <taxon>Spermatophyta</taxon>
        <taxon>Magnoliopsida</taxon>
        <taxon>eudicotyledons</taxon>
        <taxon>Gunneridae</taxon>
        <taxon>Pentapetalae</taxon>
        <taxon>rosids</taxon>
        <taxon>fabids</taxon>
        <taxon>Rosales</taxon>
        <taxon>Rosaceae</taxon>
        <taxon>Amygdaloideae</taxon>
        <taxon>Amygdaleae</taxon>
        <taxon>Prunus</taxon>
    </lineage>
</organism>
<keyword evidence="8 10" id="KW-0675">Receptor</keyword>
<keyword evidence="7" id="KW-0472">Membrane</keyword>
<evidence type="ECO:0000256" key="2">
    <source>
        <dbReference type="ARBA" id="ARBA00022614"/>
    </source>
</evidence>
<keyword evidence="6" id="KW-1133">Transmembrane helix</keyword>
<evidence type="ECO:0000256" key="6">
    <source>
        <dbReference type="ARBA" id="ARBA00022989"/>
    </source>
</evidence>
<dbReference type="SUPFAM" id="SSF52058">
    <property type="entry name" value="L domain-like"/>
    <property type="match status" value="1"/>
</dbReference>
<dbReference type="GO" id="GO:0016020">
    <property type="term" value="C:membrane"/>
    <property type="evidence" value="ECO:0007669"/>
    <property type="project" value="UniProtKB-SubCell"/>
</dbReference>
<dbReference type="Proteomes" id="UP000250321">
    <property type="component" value="Unassembled WGS sequence"/>
</dbReference>
<keyword evidence="9" id="KW-0325">Glycoprotein</keyword>
<protein>
    <submittedName>
        <fullName evidence="10">Putative inactive leucine-rich repeat receptor kinase XIAO</fullName>
    </submittedName>
</protein>
<dbReference type="PANTHER" id="PTHR27000:SF803">
    <property type="entry name" value="RECEPTOR-LIKE PROTEIN 45"/>
    <property type="match status" value="1"/>
</dbReference>
<dbReference type="GO" id="GO:0016301">
    <property type="term" value="F:kinase activity"/>
    <property type="evidence" value="ECO:0007669"/>
    <property type="project" value="UniProtKB-KW"/>
</dbReference>
<gene>
    <name evidence="10" type="ORF">Pyn_37285</name>
</gene>
<evidence type="ECO:0000256" key="9">
    <source>
        <dbReference type="ARBA" id="ARBA00023180"/>
    </source>
</evidence>
<keyword evidence="5" id="KW-0677">Repeat</keyword>
<dbReference type="Pfam" id="PF00560">
    <property type="entry name" value="LRR_1"/>
    <property type="match status" value="2"/>
</dbReference>
<evidence type="ECO:0000256" key="4">
    <source>
        <dbReference type="ARBA" id="ARBA00022729"/>
    </source>
</evidence>
<dbReference type="STRING" id="2094558.A0A314UDI2"/>
<dbReference type="EMBL" id="PJQY01003684">
    <property type="protein sequence ID" value="PQM35350.1"/>
    <property type="molecule type" value="Genomic_DNA"/>
</dbReference>
<evidence type="ECO:0000313" key="11">
    <source>
        <dbReference type="Proteomes" id="UP000250321"/>
    </source>
</evidence>
<keyword evidence="11" id="KW-1185">Reference proteome</keyword>
<proteinExistence type="predicted"/>
<evidence type="ECO:0000256" key="3">
    <source>
        <dbReference type="ARBA" id="ARBA00022692"/>
    </source>
</evidence>
<sequence length="89" mass="9737">MSSLEYLSIYDSELEGGIPNSFAKLCRLRELDLGGSLSGQLSDFVETLSKCAQMTLESLDISNNPNISGSLPDLTNFLSLKYLSLWAIT</sequence>
<evidence type="ECO:0000256" key="1">
    <source>
        <dbReference type="ARBA" id="ARBA00004479"/>
    </source>
</evidence>
<evidence type="ECO:0000256" key="7">
    <source>
        <dbReference type="ARBA" id="ARBA00023136"/>
    </source>
</evidence>
<accession>A0A314UDI2</accession>
<reference evidence="10 11" key="1">
    <citation type="submission" date="2018-02" db="EMBL/GenBank/DDBJ databases">
        <title>Draft genome of wild Prunus yedoensis var. nudiflora.</title>
        <authorList>
            <person name="Baek S."/>
            <person name="Kim J.-H."/>
            <person name="Choi K."/>
            <person name="Kim G.-B."/>
            <person name="Cho A."/>
            <person name="Jang H."/>
            <person name="Shin C.-H."/>
            <person name="Yu H.-J."/>
            <person name="Mun J.-H."/>
        </authorList>
    </citation>
    <scope>NUCLEOTIDE SEQUENCE [LARGE SCALE GENOMIC DNA]</scope>
    <source>
        <strain evidence="11">cv. Jeju island</strain>
        <tissue evidence="10">Leaf</tissue>
    </source>
</reference>
<dbReference type="InterPro" id="IPR001611">
    <property type="entry name" value="Leu-rich_rpt"/>
</dbReference>